<dbReference type="RefSeq" id="WP_132295492.1">
    <property type="nucleotide sequence ID" value="NZ_SKBM01000032.1"/>
</dbReference>
<dbReference type="GO" id="GO:0003677">
    <property type="term" value="F:DNA binding"/>
    <property type="evidence" value="ECO:0007669"/>
    <property type="project" value="UniProtKB-KW"/>
</dbReference>
<evidence type="ECO:0008006" key="5">
    <source>
        <dbReference type="Google" id="ProtNLM"/>
    </source>
</evidence>
<dbReference type="GO" id="GO:0009307">
    <property type="term" value="P:DNA restriction-modification system"/>
    <property type="evidence" value="ECO:0007669"/>
    <property type="project" value="UniProtKB-KW"/>
</dbReference>
<organism evidence="3 4">
    <name type="scientific">Roseicella aquatilis</name>
    <dbReference type="NCBI Taxonomy" id="2527868"/>
    <lineage>
        <taxon>Bacteria</taxon>
        <taxon>Pseudomonadati</taxon>
        <taxon>Pseudomonadota</taxon>
        <taxon>Alphaproteobacteria</taxon>
        <taxon>Acetobacterales</taxon>
        <taxon>Roseomonadaceae</taxon>
        <taxon>Roseicella</taxon>
    </lineage>
</organism>
<dbReference type="SUPFAM" id="SSF116734">
    <property type="entry name" value="DNA methylase specificity domain"/>
    <property type="match status" value="1"/>
</dbReference>
<keyword evidence="4" id="KW-1185">Reference proteome</keyword>
<sequence length="189" mass="19556">MADIFPGLTIRATADGGHRPGIRIIGLADLADGQVQPPGAASAWAELPPEALARHALQPGDVLLAARGSQPKAAWVARTTLPAIASANLLVVRARPGMRPGVLFAYLASEPGLAMARALSRSATDQLSIAARDLATLELPTPPRAAQDTIHDLIEASERAYSAALDAAAGRRAAARAIALDLLRNTADD</sequence>
<dbReference type="Gene3D" id="3.90.220.20">
    <property type="entry name" value="DNA methylase specificity domains"/>
    <property type="match status" value="1"/>
</dbReference>
<evidence type="ECO:0000256" key="1">
    <source>
        <dbReference type="ARBA" id="ARBA00022747"/>
    </source>
</evidence>
<accession>A0A4R4D599</accession>
<dbReference type="EMBL" id="SKBM01000032">
    <property type="protein sequence ID" value="TCZ54581.1"/>
    <property type="molecule type" value="Genomic_DNA"/>
</dbReference>
<dbReference type="AlphaFoldDB" id="A0A4R4D599"/>
<keyword evidence="1" id="KW-0680">Restriction system</keyword>
<evidence type="ECO:0000313" key="3">
    <source>
        <dbReference type="EMBL" id="TCZ54581.1"/>
    </source>
</evidence>
<proteinExistence type="predicted"/>
<dbReference type="OrthoDB" id="5465337at2"/>
<evidence type="ECO:0000256" key="2">
    <source>
        <dbReference type="ARBA" id="ARBA00023125"/>
    </source>
</evidence>
<dbReference type="Proteomes" id="UP000295023">
    <property type="component" value="Unassembled WGS sequence"/>
</dbReference>
<protein>
    <recommendedName>
        <fullName evidence="5">Type I restriction modification DNA specificity domain-containing protein</fullName>
    </recommendedName>
</protein>
<gene>
    <name evidence="3" type="ORF">EXY23_23190</name>
</gene>
<reference evidence="3 4" key="1">
    <citation type="submission" date="2019-03" db="EMBL/GenBank/DDBJ databases">
        <title>Paracraurococcus aquatilis NE82 genome sequence.</title>
        <authorList>
            <person name="Zhao Y."/>
            <person name="Du Z."/>
        </authorList>
    </citation>
    <scope>NUCLEOTIDE SEQUENCE [LARGE SCALE GENOMIC DNA]</scope>
    <source>
        <strain evidence="3 4">NE82</strain>
    </source>
</reference>
<dbReference type="InterPro" id="IPR044946">
    <property type="entry name" value="Restrct_endonuc_typeI_TRD_sf"/>
</dbReference>
<evidence type="ECO:0000313" key="4">
    <source>
        <dbReference type="Proteomes" id="UP000295023"/>
    </source>
</evidence>
<comment type="caution">
    <text evidence="3">The sequence shown here is derived from an EMBL/GenBank/DDBJ whole genome shotgun (WGS) entry which is preliminary data.</text>
</comment>
<name>A0A4R4D599_9PROT</name>
<keyword evidence="2" id="KW-0238">DNA-binding</keyword>